<comment type="caution">
    <text evidence="1">The sequence shown here is derived from an EMBL/GenBank/DDBJ whole genome shotgun (WGS) entry which is preliminary data.</text>
</comment>
<dbReference type="SUPFAM" id="SSF158504">
    <property type="entry name" value="BH2638-like"/>
    <property type="match status" value="1"/>
</dbReference>
<protein>
    <submittedName>
        <fullName evidence="1">Uncharacterized protein YktA (UPF0223 family)</fullName>
    </submittedName>
</protein>
<keyword evidence="2" id="KW-1185">Reference proteome</keyword>
<reference evidence="1 2" key="1">
    <citation type="submission" date="2020-08" db="EMBL/GenBank/DDBJ databases">
        <title>Genomic Encyclopedia of Type Strains, Phase IV (KMG-IV): sequencing the most valuable type-strain genomes for metagenomic binning, comparative biology and taxonomic classification.</title>
        <authorList>
            <person name="Goeker M."/>
        </authorList>
    </citation>
    <scope>NUCLEOTIDE SEQUENCE [LARGE SCALE GENOMIC DNA]</scope>
    <source>
        <strain evidence="1 2">DSM 14925</strain>
    </source>
</reference>
<dbReference type="Proteomes" id="UP000562464">
    <property type="component" value="Unassembled WGS sequence"/>
</dbReference>
<sequence>MSENYQYPLSLSWTPEEMAIVIAFLNQVENYYEAKVDEKKFLLAYQAFKKVVPSIGQEKQLDREFEQVSGYSSYQAIKGVRSK</sequence>
<dbReference type="Gene3D" id="1.10.220.80">
    <property type="entry name" value="BH2638-like"/>
    <property type="match status" value="1"/>
</dbReference>
<dbReference type="RefSeq" id="WP_183540705.1">
    <property type="nucleotide sequence ID" value="NZ_DASWOY010000021.1"/>
</dbReference>
<evidence type="ECO:0000313" key="1">
    <source>
        <dbReference type="EMBL" id="MBB5888547.1"/>
    </source>
</evidence>
<gene>
    <name evidence="1" type="ORF">HNQ37_001448</name>
</gene>
<dbReference type="PIRSF" id="PIRSF037260">
    <property type="entry name" value="UPF0223"/>
    <property type="match status" value="1"/>
</dbReference>
<name>A0A841C8B4_9LACT</name>
<evidence type="ECO:0000313" key="2">
    <source>
        <dbReference type="Proteomes" id="UP000562464"/>
    </source>
</evidence>
<dbReference type="NCBIfam" id="NF003353">
    <property type="entry name" value="PRK04387.1"/>
    <property type="match status" value="1"/>
</dbReference>
<dbReference type="Pfam" id="PF05256">
    <property type="entry name" value="UPF0223"/>
    <property type="match status" value="1"/>
</dbReference>
<accession>A0A841C8B4</accession>
<dbReference type="InterPro" id="IPR007920">
    <property type="entry name" value="UPF0223"/>
</dbReference>
<dbReference type="AlphaFoldDB" id="A0A841C8B4"/>
<dbReference type="EMBL" id="JACHHV010000029">
    <property type="protein sequence ID" value="MBB5888547.1"/>
    <property type="molecule type" value="Genomic_DNA"/>
</dbReference>
<dbReference type="InterPro" id="IPR023324">
    <property type="entry name" value="BH2638-like_sf"/>
</dbReference>
<proteinExistence type="predicted"/>
<organism evidence="1 2">
    <name type="scientific">Lactovum miscens</name>
    <dbReference type="NCBI Taxonomy" id="190387"/>
    <lineage>
        <taxon>Bacteria</taxon>
        <taxon>Bacillati</taxon>
        <taxon>Bacillota</taxon>
        <taxon>Bacilli</taxon>
        <taxon>Lactobacillales</taxon>
        <taxon>Streptococcaceae</taxon>
        <taxon>Lactovum</taxon>
    </lineage>
</organism>